<proteinExistence type="inferred from homology"/>
<keyword evidence="2" id="KW-0663">Pyridoxal phosphate</keyword>
<evidence type="ECO:0000256" key="1">
    <source>
        <dbReference type="ARBA" id="ARBA00008954"/>
    </source>
</evidence>
<protein>
    <submittedName>
        <fullName evidence="3">Uncharacterized protein</fullName>
    </submittedName>
</protein>
<dbReference type="InterPro" id="IPR015422">
    <property type="entry name" value="PyrdxlP-dep_Trfase_small"/>
</dbReference>
<dbReference type="EMBL" id="UINC01228430">
    <property type="protein sequence ID" value="SVE59732.1"/>
    <property type="molecule type" value="Genomic_DNA"/>
</dbReference>
<dbReference type="GO" id="GO:0005739">
    <property type="term" value="C:mitochondrion"/>
    <property type="evidence" value="ECO:0007669"/>
    <property type="project" value="TreeGrafter"/>
</dbReference>
<dbReference type="SUPFAM" id="SSF53383">
    <property type="entry name" value="PLP-dependent transferases"/>
    <property type="match status" value="1"/>
</dbReference>
<dbReference type="Pfam" id="PF00202">
    <property type="entry name" value="Aminotran_3"/>
    <property type="match status" value="1"/>
</dbReference>
<name>A0A383ERY2_9ZZZZ</name>
<dbReference type="PANTHER" id="PTHR45688">
    <property type="match status" value="1"/>
</dbReference>
<feature type="non-terminal residue" evidence="3">
    <location>
        <position position="1"/>
    </location>
</feature>
<dbReference type="InterPro" id="IPR005814">
    <property type="entry name" value="Aminotrans_3"/>
</dbReference>
<dbReference type="GO" id="GO:0008483">
    <property type="term" value="F:transaminase activity"/>
    <property type="evidence" value="ECO:0007669"/>
    <property type="project" value="InterPro"/>
</dbReference>
<dbReference type="Gene3D" id="3.90.1150.10">
    <property type="entry name" value="Aspartate Aminotransferase, domain 1"/>
    <property type="match status" value="1"/>
</dbReference>
<dbReference type="InterPro" id="IPR015424">
    <property type="entry name" value="PyrdxlP-dep_Trfase"/>
</dbReference>
<dbReference type="GO" id="GO:0030170">
    <property type="term" value="F:pyridoxal phosphate binding"/>
    <property type="evidence" value="ECO:0007669"/>
    <property type="project" value="InterPro"/>
</dbReference>
<gene>
    <name evidence="3" type="ORF">METZ01_LOCUS512586</name>
</gene>
<comment type="similarity">
    <text evidence="1">Belongs to the class-III pyridoxal-phosphate-dependent aminotransferase family.</text>
</comment>
<dbReference type="AlphaFoldDB" id="A0A383ERY2"/>
<dbReference type="Gene3D" id="3.40.640.10">
    <property type="entry name" value="Type I PLP-dependent aspartate aminotransferase-like (Major domain)"/>
    <property type="match status" value="1"/>
</dbReference>
<sequence length="229" mass="26496">KNEKVEDLILKRNSLLSKSFSISYKKPLHMLEAKNQYFYDDKGREYLDCVNNISHVGHSHPKIHTAMIEQNLKLNTNTRYLYKIMNEYSEKLLSKFPKKLDTVFFVCTGSEANDLAYRIAKNYTNSKDVLVMDNAYHGHTNTLINLSPYKFKSKGGLGKKNYVHIAAMPDGLRGKWKSSEKNWVKKYIYQVKSTVEEIYKNNKTLSCFFVESILGCGGQIVLPPKYLKE</sequence>
<reference evidence="3" key="1">
    <citation type="submission" date="2018-05" db="EMBL/GenBank/DDBJ databases">
        <authorList>
            <person name="Lanie J.A."/>
            <person name="Ng W.-L."/>
            <person name="Kazmierczak K.M."/>
            <person name="Andrzejewski T.M."/>
            <person name="Davidsen T.M."/>
            <person name="Wayne K.J."/>
            <person name="Tettelin H."/>
            <person name="Glass J.I."/>
            <person name="Rusch D."/>
            <person name="Podicherti R."/>
            <person name="Tsui H.-C.T."/>
            <person name="Winkler M.E."/>
        </authorList>
    </citation>
    <scope>NUCLEOTIDE SEQUENCE</scope>
</reference>
<dbReference type="InterPro" id="IPR015421">
    <property type="entry name" value="PyrdxlP-dep_Trfase_major"/>
</dbReference>
<accession>A0A383ERY2</accession>
<organism evidence="3">
    <name type="scientific">marine metagenome</name>
    <dbReference type="NCBI Taxonomy" id="408172"/>
    <lineage>
        <taxon>unclassified sequences</taxon>
        <taxon>metagenomes</taxon>
        <taxon>ecological metagenomes</taxon>
    </lineage>
</organism>
<evidence type="ECO:0000313" key="3">
    <source>
        <dbReference type="EMBL" id="SVE59732.1"/>
    </source>
</evidence>
<dbReference type="PANTHER" id="PTHR45688:SF13">
    <property type="entry name" value="ALANINE--GLYOXYLATE AMINOTRANSFERASE 2-LIKE"/>
    <property type="match status" value="1"/>
</dbReference>
<evidence type="ECO:0000256" key="2">
    <source>
        <dbReference type="ARBA" id="ARBA00022898"/>
    </source>
</evidence>
<feature type="non-terminal residue" evidence="3">
    <location>
        <position position="229"/>
    </location>
</feature>